<gene>
    <name evidence="1" type="ORF">O181_019985</name>
</gene>
<dbReference type="AlphaFoldDB" id="A0A9Q3CCW5"/>
<dbReference type="EMBL" id="AVOT02005901">
    <property type="protein sequence ID" value="MBW0480270.1"/>
    <property type="molecule type" value="Genomic_DNA"/>
</dbReference>
<keyword evidence="2" id="KW-1185">Reference proteome</keyword>
<name>A0A9Q3CCW5_9BASI</name>
<sequence>MNKINEAYLNMLELSTLSSHIRSYFKPKEEIESPFITDLSHQYNNQVVMKEAHQLKEWPTITGEGEYDNMSFIQTFDMLQEYYALPDELITSRLHLLFNKSSKRWYYGIRQKIEKIPGLGRRMK</sequence>
<evidence type="ECO:0000313" key="1">
    <source>
        <dbReference type="EMBL" id="MBW0480270.1"/>
    </source>
</evidence>
<proteinExistence type="predicted"/>
<protein>
    <submittedName>
        <fullName evidence="1">Uncharacterized protein</fullName>
    </submittedName>
</protein>
<evidence type="ECO:0000313" key="2">
    <source>
        <dbReference type="Proteomes" id="UP000765509"/>
    </source>
</evidence>
<dbReference type="Proteomes" id="UP000765509">
    <property type="component" value="Unassembled WGS sequence"/>
</dbReference>
<comment type="caution">
    <text evidence="1">The sequence shown here is derived from an EMBL/GenBank/DDBJ whole genome shotgun (WGS) entry which is preliminary data.</text>
</comment>
<reference evidence="1" key="1">
    <citation type="submission" date="2021-03" db="EMBL/GenBank/DDBJ databases">
        <title>Draft genome sequence of rust myrtle Austropuccinia psidii MF-1, a brazilian biotype.</title>
        <authorList>
            <person name="Quecine M.C."/>
            <person name="Pachon D.M.R."/>
            <person name="Bonatelli M.L."/>
            <person name="Correr F.H."/>
            <person name="Franceschini L.M."/>
            <person name="Leite T.F."/>
            <person name="Margarido G.R.A."/>
            <person name="Almeida C.A."/>
            <person name="Ferrarezi J.A."/>
            <person name="Labate C.A."/>
        </authorList>
    </citation>
    <scope>NUCLEOTIDE SEQUENCE</scope>
    <source>
        <strain evidence="1">MF-1</strain>
    </source>
</reference>
<accession>A0A9Q3CCW5</accession>
<dbReference type="OrthoDB" id="2517970at2759"/>
<organism evidence="1 2">
    <name type="scientific">Austropuccinia psidii MF-1</name>
    <dbReference type="NCBI Taxonomy" id="1389203"/>
    <lineage>
        <taxon>Eukaryota</taxon>
        <taxon>Fungi</taxon>
        <taxon>Dikarya</taxon>
        <taxon>Basidiomycota</taxon>
        <taxon>Pucciniomycotina</taxon>
        <taxon>Pucciniomycetes</taxon>
        <taxon>Pucciniales</taxon>
        <taxon>Sphaerophragmiaceae</taxon>
        <taxon>Austropuccinia</taxon>
    </lineage>
</organism>